<evidence type="ECO:0000313" key="2">
    <source>
        <dbReference type="EMBL" id="ORY84933.1"/>
    </source>
</evidence>
<comment type="caution">
    <text evidence="2">The sequence shown here is derived from an EMBL/GenBank/DDBJ whole genome shotgun (WGS) entry which is preliminary data.</text>
</comment>
<accession>A0A1Y2FLT7</accession>
<sequence length="65" mass="7505">MCLHHGNKSLARQTAWSSNRRIFQTCRSRVENFVVSSIQDDSNVRKTDYPVDGSARHHNHHQQGC</sequence>
<dbReference type="EMBL" id="MCFI01000005">
    <property type="protein sequence ID" value="ORY84933.1"/>
    <property type="molecule type" value="Genomic_DNA"/>
</dbReference>
<reference evidence="2 3" key="1">
    <citation type="submission" date="2016-07" db="EMBL/GenBank/DDBJ databases">
        <title>Pervasive Adenine N6-methylation of Active Genes in Fungi.</title>
        <authorList>
            <consortium name="DOE Joint Genome Institute"/>
            <person name="Mondo S.J."/>
            <person name="Dannebaum R.O."/>
            <person name="Kuo R.C."/>
            <person name="Labutti K."/>
            <person name="Haridas S."/>
            <person name="Kuo A."/>
            <person name="Salamov A."/>
            <person name="Ahrendt S.R."/>
            <person name="Lipzen A."/>
            <person name="Sullivan W."/>
            <person name="Andreopoulos W.B."/>
            <person name="Clum A."/>
            <person name="Lindquist E."/>
            <person name="Daum C."/>
            <person name="Ramamoorthy G.K."/>
            <person name="Gryganskyi A."/>
            <person name="Culley D."/>
            <person name="Magnuson J.K."/>
            <person name="James T.Y."/>
            <person name="O'Malley M.A."/>
            <person name="Stajich J.E."/>
            <person name="Spatafora J.W."/>
            <person name="Visel A."/>
            <person name="Grigoriev I.V."/>
        </authorList>
    </citation>
    <scope>NUCLEOTIDE SEQUENCE [LARGE SCALE GENOMIC DNA]</scope>
    <source>
        <strain evidence="2 3">12-1054</strain>
    </source>
</reference>
<evidence type="ECO:0000313" key="3">
    <source>
        <dbReference type="Proteomes" id="UP000193685"/>
    </source>
</evidence>
<dbReference type="AlphaFoldDB" id="A0A1Y2FLT7"/>
<protein>
    <submittedName>
        <fullName evidence="2">Uncharacterized protein</fullName>
    </submittedName>
</protein>
<dbReference type="Proteomes" id="UP000193685">
    <property type="component" value="Unassembled WGS sequence"/>
</dbReference>
<dbReference type="GeneID" id="63785506"/>
<feature type="compositionally biased region" description="Basic residues" evidence="1">
    <location>
        <begin position="56"/>
        <end position="65"/>
    </location>
</feature>
<organism evidence="2 3">
    <name type="scientific">Protomyces lactucae-debilis</name>
    <dbReference type="NCBI Taxonomy" id="2754530"/>
    <lineage>
        <taxon>Eukaryota</taxon>
        <taxon>Fungi</taxon>
        <taxon>Dikarya</taxon>
        <taxon>Ascomycota</taxon>
        <taxon>Taphrinomycotina</taxon>
        <taxon>Taphrinomycetes</taxon>
        <taxon>Taphrinales</taxon>
        <taxon>Protomycetaceae</taxon>
        <taxon>Protomyces</taxon>
    </lineage>
</organism>
<name>A0A1Y2FLT7_PROLT</name>
<feature type="region of interest" description="Disordered" evidence="1">
    <location>
        <begin position="44"/>
        <end position="65"/>
    </location>
</feature>
<keyword evidence="3" id="KW-1185">Reference proteome</keyword>
<gene>
    <name evidence="2" type="ORF">BCR37DRAFT_377845</name>
</gene>
<evidence type="ECO:0000256" key="1">
    <source>
        <dbReference type="SAM" id="MobiDB-lite"/>
    </source>
</evidence>
<proteinExistence type="predicted"/>
<dbReference type="RefSeq" id="XP_040726716.1">
    <property type="nucleotide sequence ID" value="XM_040868907.1"/>
</dbReference>